<name>A0A4R6K1Q0_9ACTN</name>
<dbReference type="InterPro" id="IPR013702">
    <property type="entry name" value="FIST_domain_N"/>
</dbReference>
<dbReference type="Proteomes" id="UP000294901">
    <property type="component" value="Unassembled WGS sequence"/>
</dbReference>
<feature type="domain" description="FIST" evidence="1">
    <location>
        <begin position="32"/>
        <end position="230"/>
    </location>
</feature>
<dbReference type="InterPro" id="IPR019494">
    <property type="entry name" value="FIST_C"/>
</dbReference>
<dbReference type="EMBL" id="SNWR01000001">
    <property type="protein sequence ID" value="TDO42041.1"/>
    <property type="molecule type" value="Genomic_DNA"/>
</dbReference>
<evidence type="ECO:0000313" key="4">
    <source>
        <dbReference type="Proteomes" id="UP000294901"/>
    </source>
</evidence>
<dbReference type="Pfam" id="PF08495">
    <property type="entry name" value="FIST"/>
    <property type="match status" value="1"/>
</dbReference>
<protein>
    <recommendedName>
        <fullName evidence="5">FIST-like protein</fullName>
    </recommendedName>
</protein>
<proteinExistence type="predicted"/>
<dbReference type="SMART" id="SM01204">
    <property type="entry name" value="FIST_C"/>
    <property type="match status" value="1"/>
</dbReference>
<evidence type="ECO:0000259" key="1">
    <source>
        <dbReference type="SMART" id="SM00897"/>
    </source>
</evidence>
<dbReference type="SMART" id="SM00897">
    <property type="entry name" value="FIST"/>
    <property type="match status" value="1"/>
</dbReference>
<keyword evidence="4" id="KW-1185">Reference proteome</keyword>
<dbReference type="Pfam" id="PF10442">
    <property type="entry name" value="FIST_C"/>
    <property type="match status" value="1"/>
</dbReference>
<organism evidence="3 4">
    <name type="scientific">Paractinoplanes brasiliensis</name>
    <dbReference type="NCBI Taxonomy" id="52695"/>
    <lineage>
        <taxon>Bacteria</taxon>
        <taxon>Bacillati</taxon>
        <taxon>Actinomycetota</taxon>
        <taxon>Actinomycetes</taxon>
        <taxon>Micromonosporales</taxon>
        <taxon>Micromonosporaceae</taxon>
        <taxon>Paractinoplanes</taxon>
    </lineage>
</organism>
<dbReference type="PANTHER" id="PTHR40252">
    <property type="entry name" value="BLR0328 PROTEIN"/>
    <property type="match status" value="1"/>
</dbReference>
<evidence type="ECO:0008006" key="5">
    <source>
        <dbReference type="Google" id="ProtNLM"/>
    </source>
</evidence>
<dbReference type="PANTHER" id="PTHR40252:SF2">
    <property type="entry name" value="BLR0328 PROTEIN"/>
    <property type="match status" value="1"/>
</dbReference>
<reference evidence="3 4" key="1">
    <citation type="submission" date="2019-03" db="EMBL/GenBank/DDBJ databases">
        <title>Sequencing the genomes of 1000 actinobacteria strains.</title>
        <authorList>
            <person name="Klenk H.-P."/>
        </authorList>
    </citation>
    <scope>NUCLEOTIDE SEQUENCE [LARGE SCALE GENOMIC DNA]</scope>
    <source>
        <strain evidence="3 4">DSM 43805</strain>
    </source>
</reference>
<evidence type="ECO:0000313" key="3">
    <source>
        <dbReference type="EMBL" id="TDO42041.1"/>
    </source>
</evidence>
<accession>A0A4R6K1Q0</accession>
<evidence type="ECO:0000259" key="2">
    <source>
        <dbReference type="SMART" id="SM01204"/>
    </source>
</evidence>
<gene>
    <name evidence="3" type="ORF">C8E87_5804</name>
</gene>
<dbReference type="AlphaFoldDB" id="A0A4R6K1Q0"/>
<comment type="caution">
    <text evidence="3">The sequence shown here is derived from an EMBL/GenBank/DDBJ whole genome shotgun (WGS) entry which is preliminary data.</text>
</comment>
<feature type="domain" description="FIST C-domain" evidence="2">
    <location>
        <begin position="231"/>
        <end position="370"/>
    </location>
</feature>
<sequence length="386" mass="39783">MPVGTARSSHEDATTAGSAAARAALAGLDGADPDLVIVYASIRYDLAALLAGIRAVTGETPLIGATTSGQFTEGEFIPPGPAVSVMILGGGRYQFGTAVVGGISDDTVAAGHDLARRALGAAGPATAPHGALLVLADGMAGDMQGLLTGMHRVTGARIPVVGGAAGDDRTFAGSSVFHGGEVVANGAVAAWIGSEHPLRVVSGHGWQPEGLPMLVTRVEGQVVHEIDGRPAIEVYREVVVDDAPAAVPEGARVDWRTAHSFGLIEPDGTQVVRGAYVDEHGALRTFTPLPEYCAVQIVSADQQSLLEVIDEVVEDALSDIADPAVMLTFSCIARLDLLRDREGEEAARLHKASGSVATFGFYTYGEFARSVSVSGYHNATITALAL</sequence>